<dbReference type="InParanoid" id="A0A251TBQ8"/>
<organism evidence="1 2">
    <name type="scientific">Helianthus annuus</name>
    <name type="common">Common sunflower</name>
    <dbReference type="NCBI Taxonomy" id="4232"/>
    <lineage>
        <taxon>Eukaryota</taxon>
        <taxon>Viridiplantae</taxon>
        <taxon>Streptophyta</taxon>
        <taxon>Embryophyta</taxon>
        <taxon>Tracheophyta</taxon>
        <taxon>Spermatophyta</taxon>
        <taxon>Magnoliopsida</taxon>
        <taxon>eudicotyledons</taxon>
        <taxon>Gunneridae</taxon>
        <taxon>Pentapetalae</taxon>
        <taxon>asterids</taxon>
        <taxon>campanulids</taxon>
        <taxon>Asterales</taxon>
        <taxon>Asteraceae</taxon>
        <taxon>Asteroideae</taxon>
        <taxon>Heliantheae alliance</taxon>
        <taxon>Heliantheae</taxon>
        <taxon>Helianthus</taxon>
    </lineage>
</organism>
<accession>A0A251TBQ8</accession>
<reference evidence="2" key="1">
    <citation type="journal article" date="2017" name="Nature">
        <title>The sunflower genome provides insights into oil metabolism, flowering and Asterid evolution.</title>
        <authorList>
            <person name="Badouin H."/>
            <person name="Gouzy J."/>
            <person name="Grassa C.J."/>
            <person name="Murat F."/>
            <person name="Staton S.E."/>
            <person name="Cottret L."/>
            <person name="Lelandais-Briere C."/>
            <person name="Owens G.L."/>
            <person name="Carrere S."/>
            <person name="Mayjonade B."/>
            <person name="Legrand L."/>
            <person name="Gill N."/>
            <person name="Kane N.C."/>
            <person name="Bowers J.E."/>
            <person name="Hubner S."/>
            <person name="Bellec A."/>
            <person name="Berard A."/>
            <person name="Berges H."/>
            <person name="Blanchet N."/>
            <person name="Boniface M.C."/>
            <person name="Brunel D."/>
            <person name="Catrice O."/>
            <person name="Chaidir N."/>
            <person name="Claudel C."/>
            <person name="Donnadieu C."/>
            <person name="Faraut T."/>
            <person name="Fievet G."/>
            <person name="Helmstetter N."/>
            <person name="King M."/>
            <person name="Knapp S.J."/>
            <person name="Lai Z."/>
            <person name="Le Paslier M.C."/>
            <person name="Lippi Y."/>
            <person name="Lorenzon L."/>
            <person name="Mandel J.R."/>
            <person name="Marage G."/>
            <person name="Marchand G."/>
            <person name="Marquand E."/>
            <person name="Bret-Mestries E."/>
            <person name="Morien E."/>
            <person name="Nambeesan S."/>
            <person name="Nguyen T."/>
            <person name="Pegot-Espagnet P."/>
            <person name="Pouilly N."/>
            <person name="Raftis F."/>
            <person name="Sallet E."/>
            <person name="Schiex T."/>
            <person name="Thomas J."/>
            <person name="Vandecasteele C."/>
            <person name="Vares D."/>
            <person name="Vear F."/>
            <person name="Vautrin S."/>
            <person name="Crespi M."/>
            <person name="Mangin B."/>
            <person name="Burke J.M."/>
            <person name="Salse J."/>
            <person name="Munos S."/>
            <person name="Vincourt P."/>
            <person name="Rieseberg L.H."/>
            <person name="Langlade N.B."/>
        </authorList>
    </citation>
    <scope>NUCLEOTIDE SEQUENCE [LARGE SCALE GENOMIC DNA]</scope>
    <source>
        <strain evidence="2">cv. SF193</strain>
    </source>
</reference>
<dbReference type="AlphaFoldDB" id="A0A251TBQ8"/>
<evidence type="ECO:0008006" key="3">
    <source>
        <dbReference type="Google" id="ProtNLM"/>
    </source>
</evidence>
<dbReference type="Proteomes" id="UP000215914">
    <property type="component" value="Chromosome 11"/>
</dbReference>
<dbReference type="PANTHER" id="PTHR31569">
    <property type="entry name" value="SWIM-TYPE DOMAIN-CONTAINING PROTEIN"/>
    <property type="match status" value="1"/>
</dbReference>
<proteinExistence type="predicted"/>
<dbReference type="PANTHER" id="PTHR31569:SF4">
    <property type="entry name" value="SWIM-TYPE DOMAIN-CONTAINING PROTEIN"/>
    <property type="match status" value="1"/>
</dbReference>
<evidence type="ECO:0000313" key="1">
    <source>
        <dbReference type="EMBL" id="OTG07381.1"/>
    </source>
</evidence>
<dbReference type="EMBL" id="CM007900">
    <property type="protein sequence ID" value="OTG07381.1"/>
    <property type="molecule type" value="Genomic_DNA"/>
</dbReference>
<evidence type="ECO:0000313" key="2">
    <source>
        <dbReference type="Proteomes" id="UP000215914"/>
    </source>
</evidence>
<keyword evidence="2" id="KW-1185">Reference proteome</keyword>
<gene>
    <name evidence="1" type="ORF">HannXRQ_Chr11g0329791</name>
</gene>
<protein>
    <recommendedName>
        <fullName evidence="3">Protein FAR1-RELATED SEQUENCE</fullName>
    </recommendedName>
</protein>
<dbReference type="InterPro" id="IPR052579">
    <property type="entry name" value="Zinc_finger_SWIM"/>
</dbReference>
<name>A0A251TBQ8_HELAN</name>
<sequence length="83" mass="9850">MRLVNDGRSDVLDYLYDVWLKDYKEKFVSAWTNTVPNFGQHTTNRVESQHSKFKRYIKGQTTRSIDLLSCWQSCRVTKDTNKT</sequence>